<name>A0A7K2IQI2_9ACTN</name>
<sequence>MERPPTHRLWATTRALSVGLLTVTLLSWSHPLYTDPLHLSIGTGGAGGVYHTYGTGLAHVAGSDPDTRIRVLTTAASVENNRLVASGSLDAGFTLADVAALAVQGEEPFDRPLPITAIARLYDNHTHVVVRADSPYQSVSDLAGGTVSVGALGSGTEMMAERLLRASGLGEDGEGIESGIPMDEEGPRDEERATPPSGPSGVTRLRLSIGASASALEEGRVDAFFWSGGLPTKVVADLAERTPIRLLDLSEHVPDMVEEYGEFFSELPVPAGTYENVPAVRTIGVPSLLVANEQMPDRTAEALTRLLFESRNELAEIHPVALQLHPRSAISTLPVPLHPGAVSYYRSVKYAHDSPASPPGPLRTPPPAREGRSPGAGSGRRSRSAVPVATTGSPPGAPAG</sequence>
<dbReference type="SUPFAM" id="SSF53850">
    <property type="entry name" value="Periplasmic binding protein-like II"/>
    <property type="match status" value="2"/>
</dbReference>
<organism evidence="2 3">
    <name type="scientific">Nocardiopsis alba</name>
    <dbReference type="NCBI Taxonomy" id="53437"/>
    <lineage>
        <taxon>Bacteria</taxon>
        <taxon>Bacillati</taxon>
        <taxon>Actinomycetota</taxon>
        <taxon>Actinomycetes</taxon>
        <taxon>Streptosporangiales</taxon>
        <taxon>Nocardiopsidaceae</taxon>
        <taxon>Nocardiopsis</taxon>
    </lineage>
</organism>
<dbReference type="Pfam" id="PF16868">
    <property type="entry name" value="NMT1_3"/>
    <property type="match status" value="2"/>
</dbReference>
<dbReference type="EMBL" id="WWHY01000001">
    <property type="protein sequence ID" value="MYR32221.1"/>
    <property type="molecule type" value="Genomic_DNA"/>
</dbReference>
<proteinExistence type="predicted"/>
<dbReference type="InterPro" id="IPR011852">
    <property type="entry name" value="TRAP_TAXI"/>
</dbReference>
<feature type="region of interest" description="Disordered" evidence="1">
    <location>
        <begin position="352"/>
        <end position="400"/>
    </location>
</feature>
<gene>
    <name evidence="2" type="ORF">GTW20_08045</name>
</gene>
<evidence type="ECO:0000256" key="1">
    <source>
        <dbReference type="SAM" id="MobiDB-lite"/>
    </source>
</evidence>
<protein>
    <submittedName>
        <fullName evidence="2">TAXI family TRAP transporter solute-binding subunit</fullName>
    </submittedName>
</protein>
<evidence type="ECO:0000313" key="3">
    <source>
        <dbReference type="Proteomes" id="UP000467124"/>
    </source>
</evidence>
<feature type="compositionally biased region" description="Pro residues" evidence="1">
    <location>
        <begin position="356"/>
        <end position="368"/>
    </location>
</feature>
<feature type="region of interest" description="Disordered" evidence="1">
    <location>
        <begin position="168"/>
        <end position="204"/>
    </location>
</feature>
<dbReference type="AlphaFoldDB" id="A0A7K2IQI2"/>
<dbReference type="NCBIfam" id="TIGR02122">
    <property type="entry name" value="TRAP_TAXI"/>
    <property type="match status" value="2"/>
</dbReference>
<dbReference type="Gene3D" id="3.40.190.10">
    <property type="entry name" value="Periplasmic binding protein-like II"/>
    <property type="match status" value="4"/>
</dbReference>
<dbReference type="PANTHER" id="PTHR42941">
    <property type="entry name" value="SLL1037 PROTEIN"/>
    <property type="match status" value="1"/>
</dbReference>
<reference evidence="2 3" key="1">
    <citation type="journal article" date="2019" name="Nat. Commun.">
        <title>The antimicrobial potential of Streptomyces from insect microbiomes.</title>
        <authorList>
            <person name="Chevrette M.G."/>
            <person name="Carlson C.M."/>
            <person name="Ortega H.E."/>
            <person name="Thomas C."/>
            <person name="Ananiev G.E."/>
            <person name="Barns K.J."/>
            <person name="Book A.J."/>
            <person name="Cagnazzo J."/>
            <person name="Carlos C."/>
            <person name="Flanigan W."/>
            <person name="Grubbs K.J."/>
            <person name="Horn H.A."/>
            <person name="Hoffmann F.M."/>
            <person name="Klassen J.L."/>
            <person name="Knack J.J."/>
            <person name="Lewin G.R."/>
            <person name="McDonald B.R."/>
            <person name="Muller L."/>
            <person name="Melo W.G.P."/>
            <person name="Pinto-Tomas A.A."/>
            <person name="Schmitz A."/>
            <person name="Wendt-Pienkowski E."/>
            <person name="Wildman S."/>
            <person name="Zhao M."/>
            <person name="Zhang F."/>
            <person name="Bugni T.S."/>
            <person name="Andes D.R."/>
            <person name="Pupo M.T."/>
            <person name="Currie C.R."/>
        </authorList>
    </citation>
    <scope>NUCLEOTIDE SEQUENCE [LARGE SCALE GENOMIC DNA]</scope>
    <source>
        <strain evidence="2 3">SID5840</strain>
    </source>
</reference>
<comment type="caution">
    <text evidence="2">The sequence shown here is derived from an EMBL/GenBank/DDBJ whole genome shotgun (WGS) entry which is preliminary data.</text>
</comment>
<dbReference type="Proteomes" id="UP000467124">
    <property type="component" value="Unassembled WGS sequence"/>
</dbReference>
<dbReference type="CDD" id="cd13569">
    <property type="entry name" value="PBP2_TAXI_TRAP_like_1"/>
    <property type="match status" value="1"/>
</dbReference>
<dbReference type="PANTHER" id="PTHR42941:SF1">
    <property type="entry name" value="SLL1037 PROTEIN"/>
    <property type="match status" value="1"/>
</dbReference>
<accession>A0A7K2IQI2</accession>
<evidence type="ECO:0000313" key="2">
    <source>
        <dbReference type="EMBL" id="MYR32221.1"/>
    </source>
</evidence>